<evidence type="ECO:0000256" key="1">
    <source>
        <dbReference type="ARBA" id="ARBA00004571"/>
    </source>
</evidence>
<evidence type="ECO:0000256" key="11">
    <source>
        <dbReference type="SAM" id="MobiDB-lite"/>
    </source>
</evidence>
<dbReference type="Pfam" id="PF00691">
    <property type="entry name" value="OmpA"/>
    <property type="match status" value="1"/>
</dbReference>
<organism evidence="14 15">
    <name type="scientific">Denitrovibrio acetiphilus (strain DSM 12809 / NBRC 114555 / N2460)</name>
    <dbReference type="NCBI Taxonomy" id="522772"/>
    <lineage>
        <taxon>Bacteria</taxon>
        <taxon>Pseudomonadati</taxon>
        <taxon>Deferribacterota</taxon>
        <taxon>Deferribacteres</taxon>
        <taxon>Deferribacterales</taxon>
        <taxon>Geovibrionaceae</taxon>
        <taxon>Denitrovibrio</taxon>
    </lineage>
</organism>
<feature type="domain" description="OmpA-like" evidence="13">
    <location>
        <begin position="253"/>
        <end position="368"/>
    </location>
</feature>
<dbReference type="InterPro" id="IPR006690">
    <property type="entry name" value="OMPA-like_CS"/>
</dbReference>
<dbReference type="InterPro" id="IPR006665">
    <property type="entry name" value="OmpA-like"/>
</dbReference>
<evidence type="ECO:0000256" key="2">
    <source>
        <dbReference type="ARBA" id="ARBA00022448"/>
    </source>
</evidence>
<dbReference type="EMBL" id="CP001968">
    <property type="protein sequence ID" value="ADD67686.1"/>
    <property type="molecule type" value="Genomic_DNA"/>
</dbReference>
<dbReference type="eggNOG" id="COG2885">
    <property type="taxonomic scope" value="Bacteria"/>
</dbReference>
<dbReference type="AlphaFoldDB" id="D4H640"/>
<dbReference type="CDD" id="cd07185">
    <property type="entry name" value="OmpA_C-like"/>
    <property type="match status" value="1"/>
</dbReference>
<evidence type="ECO:0000313" key="14">
    <source>
        <dbReference type="EMBL" id="ADD67686.1"/>
    </source>
</evidence>
<dbReference type="SUPFAM" id="SSF56925">
    <property type="entry name" value="OMPA-like"/>
    <property type="match status" value="1"/>
</dbReference>
<dbReference type="PROSITE" id="PS51123">
    <property type="entry name" value="OMPA_2"/>
    <property type="match status" value="1"/>
</dbReference>
<dbReference type="PRINTS" id="PR01021">
    <property type="entry name" value="OMPADOMAIN"/>
</dbReference>
<dbReference type="InterPro" id="IPR050330">
    <property type="entry name" value="Bact_OuterMem_StrucFunc"/>
</dbReference>
<evidence type="ECO:0000256" key="12">
    <source>
        <dbReference type="SAM" id="SignalP"/>
    </source>
</evidence>
<keyword evidence="5 12" id="KW-0732">Signal</keyword>
<feature type="signal peptide" evidence="12">
    <location>
        <begin position="1"/>
        <end position="19"/>
    </location>
</feature>
<dbReference type="STRING" id="522772.Dacet_0907"/>
<dbReference type="InterPro" id="IPR027385">
    <property type="entry name" value="Beta-barrel_OMP"/>
</dbReference>
<keyword evidence="4" id="KW-0812">Transmembrane</keyword>
<proteinExistence type="predicted"/>
<dbReference type="InterPro" id="IPR011250">
    <property type="entry name" value="OMP/PagP_B-barrel"/>
</dbReference>
<keyword evidence="9" id="KW-0998">Cell outer membrane</keyword>
<dbReference type="Gene3D" id="3.30.1330.60">
    <property type="entry name" value="OmpA-like domain"/>
    <property type="match status" value="1"/>
</dbReference>
<dbReference type="GO" id="GO:0006811">
    <property type="term" value="P:monoatomic ion transport"/>
    <property type="evidence" value="ECO:0007669"/>
    <property type="project" value="UniProtKB-KW"/>
</dbReference>
<evidence type="ECO:0000259" key="13">
    <source>
        <dbReference type="PROSITE" id="PS51123"/>
    </source>
</evidence>
<dbReference type="HOGENOM" id="CLU_031536_2_0_0"/>
<sequence length="368" mass="40486" precursor="true">MKKTIIAVLIALISLPATAEQIGSIYAGPVLGYHFFDDDQRLDDKAEIGARLGYFFMEDHSVEAEVDYTNTDHDKEGSQGATSVSLSGLKFFNVTSNFQPFIFLGVGGLFQDDNMASLVGGLGAKYDINDFVSFDFRVKDMYHSTGRNDIIPSIGLNYYFGKAPKPMAPKAEPAKTVVKEELAEAKVQKKEAAAVVKKDSDGDGVFDDEDQCPDTPDGYPVNAMGCTPDTDGDGVYDFEDRCPNTIKGVKVNSAGCFTARTLDVRFKTNSSEIDESYVDDIILFVKFMKDSPAINIEIQGHADSRGTDDYNMVLSEKRAKSVAKMLTEKYGIAENRISVIGYGETKPIAPNDSPENMRKNRRIDTVIR</sequence>
<dbReference type="GO" id="GO:0009279">
    <property type="term" value="C:cell outer membrane"/>
    <property type="evidence" value="ECO:0007669"/>
    <property type="project" value="UniProtKB-SubCell"/>
</dbReference>
<feature type="chain" id="PRO_5003058257" evidence="12">
    <location>
        <begin position="20"/>
        <end position="368"/>
    </location>
</feature>
<accession>D4H640</accession>
<dbReference type="PROSITE" id="PS01068">
    <property type="entry name" value="OMPA_1"/>
    <property type="match status" value="1"/>
</dbReference>
<dbReference type="Pfam" id="PF13505">
    <property type="entry name" value="OMP_b-brl"/>
    <property type="match status" value="1"/>
</dbReference>
<keyword evidence="7" id="KW-0626">Porin</keyword>
<name>D4H640_DENA2</name>
<dbReference type="Proteomes" id="UP000002012">
    <property type="component" value="Chromosome"/>
</dbReference>
<keyword evidence="3" id="KW-1134">Transmembrane beta strand</keyword>
<dbReference type="GO" id="GO:0046930">
    <property type="term" value="C:pore complex"/>
    <property type="evidence" value="ECO:0007669"/>
    <property type="project" value="UniProtKB-KW"/>
</dbReference>
<feature type="compositionally biased region" description="Basic and acidic residues" evidence="11">
    <location>
        <begin position="355"/>
        <end position="368"/>
    </location>
</feature>
<dbReference type="Gene3D" id="2.40.160.20">
    <property type="match status" value="1"/>
</dbReference>
<evidence type="ECO:0000256" key="8">
    <source>
        <dbReference type="ARBA" id="ARBA00023136"/>
    </source>
</evidence>
<evidence type="ECO:0000256" key="6">
    <source>
        <dbReference type="ARBA" id="ARBA00023065"/>
    </source>
</evidence>
<dbReference type="PANTHER" id="PTHR30329:SF21">
    <property type="entry name" value="LIPOPROTEIN YIAD-RELATED"/>
    <property type="match status" value="1"/>
</dbReference>
<dbReference type="GO" id="GO:0015288">
    <property type="term" value="F:porin activity"/>
    <property type="evidence" value="ECO:0007669"/>
    <property type="project" value="UniProtKB-KW"/>
</dbReference>
<feature type="region of interest" description="Disordered" evidence="11">
    <location>
        <begin position="348"/>
        <end position="368"/>
    </location>
</feature>
<dbReference type="GO" id="GO:0005509">
    <property type="term" value="F:calcium ion binding"/>
    <property type="evidence" value="ECO:0007669"/>
    <property type="project" value="InterPro"/>
</dbReference>
<dbReference type="SUPFAM" id="SSF103088">
    <property type="entry name" value="OmpA-like"/>
    <property type="match status" value="1"/>
</dbReference>
<dbReference type="InterPro" id="IPR036737">
    <property type="entry name" value="OmpA-like_sf"/>
</dbReference>
<keyword evidence="6" id="KW-0406">Ion transport</keyword>
<dbReference type="PaxDb" id="522772-Dacet_0907"/>
<protein>
    <submittedName>
        <fullName evidence="14">OmpA/MotB domain protein</fullName>
    </submittedName>
</protein>
<dbReference type="KEGG" id="dap:Dacet_0907"/>
<dbReference type="InterPro" id="IPR006664">
    <property type="entry name" value="OMP_bac"/>
</dbReference>
<dbReference type="eggNOG" id="COG3637">
    <property type="taxonomic scope" value="Bacteria"/>
</dbReference>
<evidence type="ECO:0000256" key="4">
    <source>
        <dbReference type="ARBA" id="ARBA00022692"/>
    </source>
</evidence>
<comment type="subcellular location">
    <subcellularLocation>
        <location evidence="1">Cell outer membrane</location>
        <topology evidence="1">Multi-pass membrane protein</topology>
    </subcellularLocation>
</comment>
<evidence type="ECO:0000313" key="15">
    <source>
        <dbReference type="Proteomes" id="UP000002012"/>
    </source>
</evidence>
<keyword evidence="15" id="KW-1185">Reference proteome</keyword>
<evidence type="ECO:0000256" key="3">
    <source>
        <dbReference type="ARBA" id="ARBA00022452"/>
    </source>
</evidence>
<dbReference type="InParanoid" id="D4H640"/>
<evidence type="ECO:0000256" key="9">
    <source>
        <dbReference type="ARBA" id="ARBA00023237"/>
    </source>
</evidence>
<evidence type="ECO:0000256" key="7">
    <source>
        <dbReference type="ARBA" id="ARBA00023114"/>
    </source>
</evidence>
<reference evidence="14 15" key="1">
    <citation type="journal article" date="2010" name="Stand. Genomic Sci.">
        <title>Complete genome sequence of Denitrovibrio acetiphilus type strain (N2460).</title>
        <authorList>
            <person name="Kiss H."/>
            <person name="Lang E."/>
            <person name="Lapidus A."/>
            <person name="Copeland A."/>
            <person name="Nolan M."/>
            <person name="Glavina Del Rio T."/>
            <person name="Chen F."/>
            <person name="Lucas S."/>
            <person name="Tice H."/>
            <person name="Cheng J.F."/>
            <person name="Han C."/>
            <person name="Goodwin L."/>
            <person name="Pitluck S."/>
            <person name="Liolios K."/>
            <person name="Pati A."/>
            <person name="Ivanova N."/>
            <person name="Mavromatis K."/>
            <person name="Chen A."/>
            <person name="Palaniappan K."/>
            <person name="Land M."/>
            <person name="Hauser L."/>
            <person name="Chang Y.J."/>
            <person name="Jeffries C.D."/>
            <person name="Detter J.C."/>
            <person name="Brettin T."/>
            <person name="Spring S."/>
            <person name="Rohde M."/>
            <person name="Goker M."/>
            <person name="Woyke T."/>
            <person name="Bristow J."/>
            <person name="Eisen J.A."/>
            <person name="Markowitz V."/>
            <person name="Hugenholtz P."/>
            <person name="Kyrpides N.C."/>
            <person name="Klenk H.P."/>
        </authorList>
    </citation>
    <scope>NUCLEOTIDE SEQUENCE [LARGE SCALE GENOMIC DNA]</scope>
    <source>
        <strain evidence="15">DSM 12809 / NBRC 114555 / N2460</strain>
    </source>
</reference>
<dbReference type="RefSeq" id="WP_013010217.1">
    <property type="nucleotide sequence ID" value="NC_013943.1"/>
</dbReference>
<evidence type="ECO:0000256" key="10">
    <source>
        <dbReference type="PROSITE-ProRule" id="PRU00473"/>
    </source>
</evidence>
<dbReference type="SUPFAM" id="SSF103647">
    <property type="entry name" value="TSP type-3 repeat"/>
    <property type="match status" value="1"/>
</dbReference>
<gene>
    <name evidence="14" type="ordered locus">Dacet_0907</name>
</gene>
<keyword evidence="2" id="KW-0813">Transport</keyword>
<keyword evidence="8 10" id="KW-0472">Membrane</keyword>
<dbReference type="PANTHER" id="PTHR30329">
    <property type="entry name" value="STATOR ELEMENT OF FLAGELLAR MOTOR COMPLEX"/>
    <property type="match status" value="1"/>
</dbReference>
<dbReference type="InterPro" id="IPR028974">
    <property type="entry name" value="TSP_type-3_rpt"/>
</dbReference>
<evidence type="ECO:0000256" key="5">
    <source>
        <dbReference type="ARBA" id="ARBA00022729"/>
    </source>
</evidence>